<dbReference type="FunFam" id="3.40.50.300:FF:000335">
    <property type="entry name" value="ATP binding cassette subfamily A member 5"/>
    <property type="match status" value="1"/>
</dbReference>
<evidence type="ECO:0000256" key="7">
    <source>
        <dbReference type="ARBA" id="ARBA00022840"/>
    </source>
</evidence>
<feature type="domain" description="ABC transporter" evidence="12">
    <location>
        <begin position="5"/>
        <end position="241"/>
    </location>
</feature>
<evidence type="ECO:0000256" key="3">
    <source>
        <dbReference type="ARBA" id="ARBA00022448"/>
    </source>
</evidence>
<dbReference type="OrthoDB" id="6500691at2759"/>
<keyword evidence="5" id="KW-0677">Repeat</keyword>
<reference evidence="13" key="1">
    <citation type="submission" date="2020-11" db="EMBL/GenBank/DDBJ databases">
        <authorList>
            <person name="Tran Van P."/>
        </authorList>
    </citation>
    <scope>NUCLEOTIDE SEQUENCE</scope>
</reference>
<dbReference type="InterPro" id="IPR003593">
    <property type="entry name" value="AAA+_ATPase"/>
</dbReference>
<feature type="transmembrane region" description="Helical" evidence="11">
    <location>
        <begin position="678"/>
        <end position="700"/>
    </location>
</feature>
<name>A0A7R9LWU4_9ACAR</name>
<feature type="transmembrane region" description="Helical" evidence="11">
    <location>
        <begin position="791"/>
        <end position="811"/>
    </location>
</feature>
<dbReference type="SUPFAM" id="SSF52540">
    <property type="entry name" value="P-loop containing nucleoside triphosphate hydrolases"/>
    <property type="match status" value="3"/>
</dbReference>
<dbReference type="PROSITE" id="PS50893">
    <property type="entry name" value="ABC_TRANSPORTER_2"/>
    <property type="match status" value="2"/>
</dbReference>
<dbReference type="FunFam" id="3.40.50.300:FF:001253">
    <property type="entry name" value="ATP-binding cassette protein subfamily A, member 10"/>
    <property type="match status" value="1"/>
</dbReference>
<feature type="non-terminal residue" evidence="13">
    <location>
        <position position="1"/>
    </location>
</feature>
<dbReference type="InterPro" id="IPR003439">
    <property type="entry name" value="ABC_transporter-like_ATP-bd"/>
</dbReference>
<comment type="subcellular location">
    <subcellularLocation>
        <location evidence="1">Membrane</location>
        <topology evidence="1">Multi-pass membrane protein</topology>
    </subcellularLocation>
</comment>
<evidence type="ECO:0000256" key="4">
    <source>
        <dbReference type="ARBA" id="ARBA00022692"/>
    </source>
</evidence>
<dbReference type="GO" id="GO:0005319">
    <property type="term" value="F:lipid transporter activity"/>
    <property type="evidence" value="ECO:0007669"/>
    <property type="project" value="TreeGrafter"/>
</dbReference>
<evidence type="ECO:0000256" key="2">
    <source>
        <dbReference type="ARBA" id="ARBA00008869"/>
    </source>
</evidence>
<feature type="region of interest" description="Disordered" evidence="10">
    <location>
        <begin position="243"/>
        <end position="265"/>
    </location>
</feature>
<evidence type="ECO:0000256" key="1">
    <source>
        <dbReference type="ARBA" id="ARBA00004141"/>
    </source>
</evidence>
<dbReference type="Gene3D" id="3.40.50.300">
    <property type="entry name" value="P-loop containing nucleotide triphosphate hydrolases"/>
    <property type="match status" value="3"/>
</dbReference>
<keyword evidence="7" id="KW-0067">ATP-binding</keyword>
<dbReference type="PANTHER" id="PTHR19229">
    <property type="entry name" value="ATP-BINDING CASSETTE TRANSPORTER SUBFAMILY A ABCA"/>
    <property type="match status" value="1"/>
</dbReference>
<dbReference type="GO" id="GO:0005524">
    <property type="term" value="F:ATP binding"/>
    <property type="evidence" value="ECO:0007669"/>
    <property type="project" value="UniProtKB-KW"/>
</dbReference>
<dbReference type="CDD" id="cd03263">
    <property type="entry name" value="ABC_subfamily_A"/>
    <property type="match status" value="2"/>
</dbReference>
<dbReference type="InterPro" id="IPR026082">
    <property type="entry name" value="ABCA"/>
</dbReference>
<organism evidence="13">
    <name type="scientific">Oppiella nova</name>
    <dbReference type="NCBI Taxonomy" id="334625"/>
    <lineage>
        <taxon>Eukaryota</taxon>
        <taxon>Metazoa</taxon>
        <taxon>Ecdysozoa</taxon>
        <taxon>Arthropoda</taxon>
        <taxon>Chelicerata</taxon>
        <taxon>Arachnida</taxon>
        <taxon>Acari</taxon>
        <taxon>Acariformes</taxon>
        <taxon>Sarcoptiformes</taxon>
        <taxon>Oribatida</taxon>
        <taxon>Brachypylina</taxon>
        <taxon>Oppioidea</taxon>
        <taxon>Oppiidae</taxon>
        <taxon>Oppiella</taxon>
    </lineage>
</organism>
<evidence type="ECO:0000259" key="12">
    <source>
        <dbReference type="PROSITE" id="PS50893"/>
    </source>
</evidence>
<keyword evidence="3" id="KW-0813">Transport</keyword>
<dbReference type="InterPro" id="IPR056264">
    <property type="entry name" value="R2_ABCA1-4-like"/>
</dbReference>
<dbReference type="SMART" id="SM00382">
    <property type="entry name" value="AAA"/>
    <property type="match status" value="2"/>
</dbReference>
<dbReference type="EMBL" id="OC918344">
    <property type="protein sequence ID" value="CAD7649206.1"/>
    <property type="molecule type" value="Genomic_DNA"/>
</dbReference>
<keyword evidence="6" id="KW-0547">Nucleotide-binding</keyword>
<gene>
    <name evidence="13" type="ORF">ONB1V03_LOCUS7159</name>
</gene>
<evidence type="ECO:0000313" key="13">
    <source>
        <dbReference type="EMBL" id="CAD7649206.1"/>
    </source>
</evidence>
<keyword evidence="8 11" id="KW-1133">Transmembrane helix</keyword>
<feature type="transmembrane region" description="Helical" evidence="11">
    <location>
        <begin position="758"/>
        <end position="779"/>
    </location>
</feature>
<dbReference type="GO" id="GO:0140359">
    <property type="term" value="F:ABC-type transporter activity"/>
    <property type="evidence" value="ECO:0007669"/>
    <property type="project" value="InterPro"/>
</dbReference>
<evidence type="ECO:0000256" key="8">
    <source>
        <dbReference type="ARBA" id="ARBA00022989"/>
    </source>
</evidence>
<dbReference type="Pfam" id="PF23321">
    <property type="entry name" value="R1_ABCA1"/>
    <property type="match status" value="1"/>
</dbReference>
<dbReference type="Proteomes" id="UP000728032">
    <property type="component" value="Unassembled WGS sequence"/>
</dbReference>
<evidence type="ECO:0000256" key="5">
    <source>
        <dbReference type="ARBA" id="ARBA00022737"/>
    </source>
</evidence>
<dbReference type="Pfam" id="PF12698">
    <property type="entry name" value="ABC2_membrane_3"/>
    <property type="match status" value="1"/>
</dbReference>
<keyword evidence="14" id="KW-1185">Reference proteome</keyword>
<feature type="transmembrane region" description="Helical" evidence="11">
    <location>
        <begin position="876"/>
        <end position="899"/>
    </location>
</feature>
<evidence type="ECO:0000256" key="6">
    <source>
        <dbReference type="ARBA" id="ARBA00022741"/>
    </source>
</evidence>
<feature type="domain" description="ABC transporter" evidence="12">
    <location>
        <begin position="936"/>
        <end position="1307"/>
    </location>
</feature>
<feature type="transmembrane region" description="Helical" evidence="11">
    <location>
        <begin position="720"/>
        <end position="752"/>
    </location>
</feature>
<keyword evidence="4 11" id="KW-0812">Transmembrane</keyword>
<evidence type="ECO:0000313" key="14">
    <source>
        <dbReference type="Proteomes" id="UP000728032"/>
    </source>
</evidence>
<dbReference type="PANTHER" id="PTHR19229:SF36">
    <property type="entry name" value="ATP-BINDING CASSETTE SUB-FAMILY A MEMBER 2"/>
    <property type="match status" value="1"/>
</dbReference>
<protein>
    <recommendedName>
        <fullName evidence="12">ABC transporter domain-containing protein</fullName>
    </recommendedName>
</protein>
<sequence>GNPGIQLHGLYVIFNKSSQQCKHVAVSNLNLSLKEGQITTMLGRNGAGKTTTINVLTGQLPPTAGSVYIYGHPVPEEFMQARKLLGYCPQYNTLFNDMTVREHLQFYSDLKGLLNEDEIDDDIDNMLHSTGLWHLQHHLVRHLSGGLQRRLCVALAFVGGSKLIILDEPTASVDPVARRSIWDLIVQQKQSRTVLLTTHHMDEAEILSDEVAVIHRGKLLCVGSPLLLKSKYGCGYQLTVSRQGSDDGDNDSGRSSNGPTEESSDVERLMAFTKCLIPNATFVEDYGQEVILTLPQHGAYGAAHDYATFFKCLDANVNALGFGNYGITSTTLEEVFLTLCNLEESHMPMEAAKLAVARKFSHPLNGEDGCPQNDIRMQLDPSVQTMDWTCPPLVTGAHLKFKQLGALLNKRLTHTLRDWKSLFCTLFLPCIFIAFAMGMTLIKPTFAPDPALPLMPTIYGQSSVSFYSLLDSSDDMKLIASELINTKTKVADCLKPRENWRVSKCPVLTELPSETNYLPKHLKTLEGDAWTTNAALCRCNECQTDMWSMAQRIPAPLLTGHGFIYDLSDVEVSKFLLRTYSEFMDRRWGGWSFHRHLNGTSDSNQNTDQVIKIWFDNNGYHSLPAYLSAINNAIMRSNLKIAGVDNSSQYRITTYSHPLHIRSSQLGDQSLMQRAGDAGIALIILVGFIFIPTSFVFYIVRERTFEEKQLQRIFGVGTVLYWLSSLLWDLMALIIAIAFSGVIIACFQLPIYMSHWNLPAVLCLLFLFGWAMTTLVYLMEKLFNEASIAFMVIYCLALFVGINTMIMRLLIDVFKLIEVSPTFQSSFDTIAMIFPPYALLSGLVDIHRNQLFADIFTLFDQNTYVNPFSMELLGPYYITLAVEGVILFFANLILELFTFSSYKTKTIIKSIVHNEDSDVAEERKKVHLNDTTSNILKIVGVTKAFQSMFGKRVAVDNVSFSVPRGECFGLLGVNGAGKTTLFRILTGQLKPTTGQAEIAGQDIRKILSSNYQSLGYCPQADALDFMLSPYEHLTIYAHLRGIPTQHIPTIVNESLSKFQLMPHSQMPVLALSRGNRRKLCLAIAMLGNPQLVLLDEPTSGLDPQSRRYILNGAGKTTLFRILTGQLKPTTGQAEIAGQDIRKILSSNYQSLGYCPQADALDFVLTPYEHLTIYAHLRGIPTQHIPTIVNESLSKYQLMPHSQMPVLALSRGNRRKLCLAIAMLGNPQLALLDEPTSGLDPQSRRYICQNIQNAIRDQRSVLLTSHSMEECDILCSRLAIMVNGRFKCIGSPQYLKHKFGSGYLITLRLHESEGNHNDAISFMNQYFPSCVLRAHHHTMLEFSLPSNDIPLSTIFDFLQKAQQSLNLQDFSVSQTTLDQVFVSFANQQINDYQSPIPSKQSAGVYSNPAFVSSSEHINGNHKRKAPLESVVKGRGRLPTPATPVVLDDHHQHYIRAARKVNYWNISENTTKF</sequence>
<dbReference type="GO" id="GO:0016887">
    <property type="term" value="F:ATP hydrolysis activity"/>
    <property type="evidence" value="ECO:0007669"/>
    <property type="project" value="InterPro"/>
</dbReference>
<evidence type="ECO:0000256" key="9">
    <source>
        <dbReference type="ARBA" id="ARBA00023136"/>
    </source>
</evidence>
<evidence type="ECO:0000256" key="11">
    <source>
        <dbReference type="SAM" id="Phobius"/>
    </source>
</evidence>
<evidence type="ECO:0000256" key="10">
    <source>
        <dbReference type="SAM" id="MobiDB-lite"/>
    </source>
</evidence>
<proteinExistence type="inferred from homology"/>
<dbReference type="Pfam" id="PF00005">
    <property type="entry name" value="ABC_tran"/>
    <property type="match status" value="3"/>
</dbReference>
<keyword evidence="9 11" id="KW-0472">Membrane</keyword>
<dbReference type="CDD" id="cd03230">
    <property type="entry name" value="ABC_DR_subfamily_A"/>
    <property type="match status" value="1"/>
</dbReference>
<dbReference type="InterPro" id="IPR027417">
    <property type="entry name" value="P-loop_NTPase"/>
</dbReference>
<comment type="similarity">
    <text evidence="2">Belongs to the ABC transporter superfamily. ABCA family.</text>
</comment>
<dbReference type="InterPro" id="IPR013525">
    <property type="entry name" value="ABC2_TM"/>
</dbReference>
<dbReference type="EMBL" id="CAJPVJ010003519">
    <property type="protein sequence ID" value="CAG2167662.1"/>
    <property type="molecule type" value="Genomic_DNA"/>
</dbReference>
<accession>A0A7R9LWU4</accession>
<dbReference type="GO" id="GO:0016020">
    <property type="term" value="C:membrane"/>
    <property type="evidence" value="ECO:0007669"/>
    <property type="project" value="UniProtKB-SubCell"/>
</dbReference>